<keyword evidence="2" id="KW-1185">Reference proteome</keyword>
<proteinExistence type="predicted"/>
<dbReference type="GeneID" id="95406264"/>
<sequence>MNQQSFTVMSDLYNRIFVNQVSTPELLVDYTVWNRILQSLPKEYKLPDEPVNYV</sequence>
<evidence type="ECO:0000313" key="1">
    <source>
        <dbReference type="EMBL" id="MBP1895242.1"/>
    </source>
</evidence>
<dbReference type="EMBL" id="JAGGKI010000013">
    <property type="protein sequence ID" value="MBP1895242.1"/>
    <property type="molecule type" value="Genomic_DNA"/>
</dbReference>
<evidence type="ECO:0000313" key="2">
    <source>
        <dbReference type="Proteomes" id="UP000706926"/>
    </source>
</evidence>
<dbReference type="RefSeq" id="WP_007130390.1">
    <property type="nucleotide sequence ID" value="NZ_BOSA01000019.1"/>
</dbReference>
<comment type="caution">
    <text evidence="1">The sequence shown here is derived from an EMBL/GenBank/DDBJ whole genome shotgun (WGS) entry which is preliminary data.</text>
</comment>
<accession>A0ABS4FG54</accession>
<gene>
    <name evidence="1" type="ORF">J2Z18_004352</name>
</gene>
<dbReference type="Proteomes" id="UP000706926">
    <property type="component" value="Unassembled WGS sequence"/>
</dbReference>
<reference evidence="1 2" key="1">
    <citation type="submission" date="2021-03" db="EMBL/GenBank/DDBJ databases">
        <title>Genomic Encyclopedia of Type Strains, Phase IV (KMG-IV): sequencing the most valuable type-strain genomes for metagenomic binning, comparative biology and taxonomic classification.</title>
        <authorList>
            <person name="Goeker M."/>
        </authorList>
    </citation>
    <scope>NUCLEOTIDE SEQUENCE [LARGE SCALE GENOMIC DNA]</scope>
    <source>
        <strain evidence="1 2">DSM 15596</strain>
    </source>
</reference>
<organism evidence="1 2">
    <name type="scientific">Paenibacillus lactis</name>
    <dbReference type="NCBI Taxonomy" id="228574"/>
    <lineage>
        <taxon>Bacteria</taxon>
        <taxon>Bacillati</taxon>
        <taxon>Bacillota</taxon>
        <taxon>Bacilli</taxon>
        <taxon>Bacillales</taxon>
        <taxon>Paenibacillaceae</taxon>
        <taxon>Paenibacillus</taxon>
    </lineage>
</organism>
<name>A0ABS4FG54_9BACL</name>
<protein>
    <submittedName>
        <fullName evidence="1">Uncharacterized protein</fullName>
    </submittedName>
</protein>